<gene>
    <name evidence="3" type="ORF">VOLCADRAFT_105782</name>
</gene>
<feature type="region of interest" description="Disordered" evidence="1">
    <location>
        <begin position="369"/>
        <end position="389"/>
    </location>
</feature>
<dbReference type="RefSeq" id="XP_002953071.1">
    <property type="nucleotide sequence ID" value="XM_002953025.1"/>
</dbReference>
<dbReference type="Proteomes" id="UP000001058">
    <property type="component" value="Unassembled WGS sequence"/>
</dbReference>
<keyword evidence="4" id="KW-1185">Reference proteome</keyword>
<evidence type="ECO:0000313" key="4">
    <source>
        <dbReference type="Proteomes" id="UP000001058"/>
    </source>
</evidence>
<feature type="compositionally biased region" description="Polar residues" evidence="1">
    <location>
        <begin position="607"/>
        <end position="627"/>
    </location>
</feature>
<feature type="compositionally biased region" description="Low complexity" evidence="1">
    <location>
        <begin position="406"/>
        <end position="430"/>
    </location>
</feature>
<protein>
    <submittedName>
        <fullName evidence="3">Uncharacterized protein</fullName>
    </submittedName>
</protein>
<feature type="region of interest" description="Disordered" evidence="1">
    <location>
        <begin position="401"/>
        <end position="439"/>
    </location>
</feature>
<dbReference type="OrthoDB" id="546772at2759"/>
<feature type="chain" id="PRO_5003124114" evidence="2">
    <location>
        <begin position="25"/>
        <end position="1009"/>
    </location>
</feature>
<feature type="compositionally biased region" description="Low complexity" evidence="1">
    <location>
        <begin position="573"/>
        <end position="601"/>
    </location>
</feature>
<dbReference type="KEGG" id="vcn:VOLCADRAFT_105782"/>
<name>D8U308_VOLCA</name>
<accession>D8U308</accession>
<feature type="compositionally biased region" description="Basic residues" evidence="1">
    <location>
        <begin position="648"/>
        <end position="667"/>
    </location>
</feature>
<feature type="compositionally biased region" description="Gly residues" evidence="1">
    <location>
        <begin position="735"/>
        <end position="751"/>
    </location>
</feature>
<dbReference type="AlphaFoldDB" id="D8U308"/>
<feature type="region of interest" description="Disordered" evidence="1">
    <location>
        <begin position="846"/>
        <end position="881"/>
    </location>
</feature>
<sequence>MYAKFLMASPSSALWLLSIPEAAARAHGQHAKGRISISEASLRSPRSSGASISVGMLVGRLLTEAIVFARNAITRFANSDRRGAGPRNSLAFSETLIQSQQDVLPALSSFQRALKAATEVTENPPDSYDYNTEAHYSAESTDEVAARAGIAACHILLSIGHIDPRDAASSGSDALRGLLGALRAAASAAAAGSNSANDSNSSSRLDIFQDFLLTAGPCQICLLVVLAHNIDCLHRIATSLVGVCRRETVGLLKLLEEITILATGGGGGGGGGTGRDDRAATGSTGRISIIVQLGDRDRNNRHGAAAAAAAAASTAASGADPSHMLFLQALQEIAGELRPALASSGSGDAAAALLEVVLRAAHRRVSRELERVGVTPPSPLGNDATAAASRTRGLSTAMLQLTGGPSRRSSQGYSHSSSRSSVSSGGSAATAGGGGGGGSSYVQDHDLPSFWAGSGLGGGYAASGSSLVGKSSALSRLVDGFVAEDDAVVAAAAMAAADTAKATAQWLRQLRSEASDGTSSSVSLSTVTAAMPEATAAAAAAAAAGVPSNPPSSSARAVTFPSTAERLLLHAKQPSKQQPLHQHQQQQQSAAPQQAAAAAASNPLPGSYQSLSTNPGGDSAHLVQSISVALPQAGSRPSLISPPTERSRSRRRRHRLHRRHRRRRRGSPSRFRCAPPHQGPLPPPPPPATRPLYCNPGTLPQGRSCKPFTKAALPQQPQQQQHKHQQQEEKKGRGGRGGGEGGEGGGGGGGRLTSFEELDGGIQEEEPAHRVVRVRSHTVTLGGLTISGGARTTAFDAYSRASDNGGIAHISAVGVDGSIGSGNGTIATAPRNRSASVAVLRPSAGLGYGTQREDKAGGGSSYGTGGGGGGSGSGGQRLAKTTSWQEAAASAVAAAAAAAAAGAWKPAAVVSSGGGGGGGLTSVSSLGPRSSIGIGQPSVLATKTSLSGAGLGILAGLGAAAGAPTTITGRTSILAGTAASAAVAGTFGRTSMPGAGLPLGGSNSILGAS</sequence>
<dbReference type="EMBL" id="GL378354">
    <property type="protein sequence ID" value="EFJ45993.1"/>
    <property type="molecule type" value="Genomic_DNA"/>
</dbReference>
<evidence type="ECO:0000313" key="3">
    <source>
        <dbReference type="EMBL" id="EFJ45993.1"/>
    </source>
</evidence>
<organism evidence="4">
    <name type="scientific">Volvox carteri f. nagariensis</name>
    <dbReference type="NCBI Taxonomy" id="3068"/>
    <lineage>
        <taxon>Eukaryota</taxon>
        <taxon>Viridiplantae</taxon>
        <taxon>Chlorophyta</taxon>
        <taxon>core chlorophytes</taxon>
        <taxon>Chlorophyceae</taxon>
        <taxon>CS clade</taxon>
        <taxon>Chlamydomonadales</taxon>
        <taxon>Volvocaceae</taxon>
        <taxon>Volvox</taxon>
    </lineage>
</organism>
<dbReference type="InParanoid" id="D8U308"/>
<feature type="compositionally biased region" description="Pro residues" evidence="1">
    <location>
        <begin position="677"/>
        <end position="689"/>
    </location>
</feature>
<feature type="compositionally biased region" description="Gly residues" evidence="1">
    <location>
        <begin position="857"/>
        <end position="875"/>
    </location>
</feature>
<evidence type="ECO:0000256" key="2">
    <source>
        <dbReference type="SAM" id="SignalP"/>
    </source>
</evidence>
<evidence type="ECO:0000256" key="1">
    <source>
        <dbReference type="SAM" id="MobiDB-lite"/>
    </source>
</evidence>
<dbReference type="GeneID" id="9627789"/>
<keyword evidence="2" id="KW-0732">Signal</keyword>
<feature type="signal peptide" evidence="2">
    <location>
        <begin position="1"/>
        <end position="24"/>
    </location>
</feature>
<reference evidence="3 4" key="1">
    <citation type="journal article" date="2010" name="Science">
        <title>Genomic analysis of organismal complexity in the multicellular green alga Volvox carteri.</title>
        <authorList>
            <person name="Prochnik S.E."/>
            <person name="Umen J."/>
            <person name="Nedelcu A.M."/>
            <person name="Hallmann A."/>
            <person name="Miller S.M."/>
            <person name="Nishii I."/>
            <person name="Ferris P."/>
            <person name="Kuo A."/>
            <person name="Mitros T."/>
            <person name="Fritz-Laylin L.K."/>
            <person name="Hellsten U."/>
            <person name="Chapman J."/>
            <person name="Simakov O."/>
            <person name="Rensing S.A."/>
            <person name="Terry A."/>
            <person name="Pangilinan J."/>
            <person name="Kapitonov V."/>
            <person name="Jurka J."/>
            <person name="Salamov A."/>
            <person name="Shapiro H."/>
            <person name="Schmutz J."/>
            <person name="Grimwood J."/>
            <person name="Lindquist E."/>
            <person name="Lucas S."/>
            <person name="Grigoriev I.V."/>
            <person name="Schmitt R."/>
            <person name="Kirk D."/>
            <person name="Rokhsar D.S."/>
        </authorList>
    </citation>
    <scope>NUCLEOTIDE SEQUENCE [LARGE SCALE GENOMIC DNA]</scope>
    <source>
        <strain evidence="4">f. Nagariensis / Eve</strain>
    </source>
</reference>
<proteinExistence type="predicted"/>
<feature type="region of interest" description="Disordered" evidence="1">
    <location>
        <begin position="573"/>
        <end position="755"/>
    </location>
</feature>